<dbReference type="EMBL" id="AQPN01000072">
    <property type="protein sequence ID" value="EOR94904.1"/>
    <property type="molecule type" value="Genomic_DNA"/>
</dbReference>
<dbReference type="STRING" id="1150600.ADIARSV_1938"/>
<dbReference type="Proteomes" id="UP000014174">
    <property type="component" value="Unassembled WGS sequence"/>
</dbReference>
<protein>
    <submittedName>
        <fullName evidence="1">Uncharacterized protein</fullName>
    </submittedName>
</protein>
<dbReference type="AlphaFoldDB" id="R9H0Y9"/>
<evidence type="ECO:0000313" key="2">
    <source>
        <dbReference type="Proteomes" id="UP000014174"/>
    </source>
</evidence>
<gene>
    <name evidence="1" type="ORF">ADIARSV_1938</name>
</gene>
<name>R9H0Y9_9SPHI</name>
<proteinExistence type="predicted"/>
<organism evidence="1 2">
    <name type="scientific">Arcticibacter svalbardensis MN12-7</name>
    <dbReference type="NCBI Taxonomy" id="1150600"/>
    <lineage>
        <taxon>Bacteria</taxon>
        <taxon>Pseudomonadati</taxon>
        <taxon>Bacteroidota</taxon>
        <taxon>Sphingobacteriia</taxon>
        <taxon>Sphingobacteriales</taxon>
        <taxon>Sphingobacteriaceae</taxon>
        <taxon>Arcticibacter</taxon>
    </lineage>
</organism>
<evidence type="ECO:0000313" key="1">
    <source>
        <dbReference type="EMBL" id="EOR94904.1"/>
    </source>
</evidence>
<accession>R9H0Y9</accession>
<reference evidence="1 2" key="1">
    <citation type="journal article" date="2013" name="Genome Announc.">
        <title>Draft Genome Sequence of Arcticibacter svalbardensis Strain MN12-7T, a Member of the Family Sphingobacteriaceae Isolated from an Arctic Soil Sample.</title>
        <authorList>
            <person name="Shivaji S."/>
            <person name="Ara S."/>
            <person name="Prasad S."/>
            <person name="Manasa B.P."/>
            <person name="Begum Z."/>
            <person name="Singh A."/>
            <person name="Kumar Pinnaka A."/>
        </authorList>
    </citation>
    <scope>NUCLEOTIDE SEQUENCE [LARGE SCALE GENOMIC DNA]</scope>
    <source>
        <strain evidence="1 2">MN12-7</strain>
    </source>
</reference>
<comment type="caution">
    <text evidence="1">The sequence shown here is derived from an EMBL/GenBank/DDBJ whole genome shotgun (WGS) entry which is preliminary data.</text>
</comment>
<sequence length="37" mass="4175">MGFKTVRKLCKITEAGQLFLKKAMEKLSLSERLMTGS</sequence>
<keyword evidence="2" id="KW-1185">Reference proteome</keyword>